<protein>
    <submittedName>
        <fullName evidence="5">4'-phosphopantetheinyl transferase sfp</fullName>
        <ecNumber evidence="5">2.7.8.-</ecNumber>
    </submittedName>
</protein>
<dbReference type="InterPro" id="IPR055066">
    <property type="entry name" value="AASDHPPT_N"/>
</dbReference>
<accession>A0A5C5VMJ0</accession>
<dbReference type="InterPro" id="IPR050559">
    <property type="entry name" value="P-Pant_transferase_sf"/>
</dbReference>
<dbReference type="GO" id="GO:0019878">
    <property type="term" value="P:lysine biosynthetic process via aminoadipic acid"/>
    <property type="evidence" value="ECO:0007669"/>
    <property type="project" value="TreeGrafter"/>
</dbReference>
<evidence type="ECO:0000259" key="4">
    <source>
        <dbReference type="Pfam" id="PF22624"/>
    </source>
</evidence>
<dbReference type="RefSeq" id="WP_146429151.1">
    <property type="nucleotide sequence ID" value="NZ_SJPF01000001.1"/>
</dbReference>
<feature type="domain" description="4'-phosphopantetheinyl transferase" evidence="3">
    <location>
        <begin position="123"/>
        <end position="229"/>
    </location>
</feature>
<dbReference type="AlphaFoldDB" id="A0A5C5VMJ0"/>
<dbReference type="EMBL" id="SJPF01000001">
    <property type="protein sequence ID" value="TWT38932.1"/>
    <property type="molecule type" value="Genomic_DNA"/>
</dbReference>
<proteinExistence type="inferred from homology"/>
<comment type="similarity">
    <text evidence="1">Belongs to the P-Pant transferase superfamily. Gsp/Sfp/HetI/AcpT family.</text>
</comment>
<dbReference type="PANTHER" id="PTHR12215:SF10">
    <property type="entry name" value="L-AMINOADIPATE-SEMIALDEHYDE DEHYDROGENASE-PHOSPHOPANTETHEINYL TRANSFERASE"/>
    <property type="match status" value="1"/>
</dbReference>
<evidence type="ECO:0000313" key="5">
    <source>
        <dbReference type="EMBL" id="TWT38932.1"/>
    </source>
</evidence>
<name>A0A5C5VMJ0_9BACT</name>
<organism evidence="5 6">
    <name type="scientific">Blastopirellula retiformator</name>
    <dbReference type="NCBI Taxonomy" id="2527970"/>
    <lineage>
        <taxon>Bacteria</taxon>
        <taxon>Pseudomonadati</taxon>
        <taxon>Planctomycetota</taxon>
        <taxon>Planctomycetia</taxon>
        <taxon>Pirellulales</taxon>
        <taxon>Pirellulaceae</taxon>
        <taxon>Blastopirellula</taxon>
    </lineage>
</organism>
<dbReference type="Proteomes" id="UP000318878">
    <property type="component" value="Unassembled WGS sequence"/>
</dbReference>
<gene>
    <name evidence="5" type="primary">sfp</name>
    <name evidence="5" type="ORF">Enr8_06260</name>
</gene>
<keyword evidence="6" id="KW-1185">Reference proteome</keyword>
<dbReference type="GO" id="GO:0000287">
    <property type="term" value="F:magnesium ion binding"/>
    <property type="evidence" value="ECO:0007669"/>
    <property type="project" value="InterPro"/>
</dbReference>
<dbReference type="GO" id="GO:0005829">
    <property type="term" value="C:cytosol"/>
    <property type="evidence" value="ECO:0007669"/>
    <property type="project" value="TreeGrafter"/>
</dbReference>
<dbReference type="OrthoDB" id="9808281at2"/>
<dbReference type="Pfam" id="PF01648">
    <property type="entry name" value="ACPS"/>
    <property type="match status" value="1"/>
</dbReference>
<dbReference type="Gene3D" id="3.90.470.20">
    <property type="entry name" value="4'-phosphopantetheinyl transferase domain"/>
    <property type="match status" value="2"/>
</dbReference>
<dbReference type="GO" id="GO:0008897">
    <property type="term" value="F:holo-[acyl-carrier-protein] synthase activity"/>
    <property type="evidence" value="ECO:0007669"/>
    <property type="project" value="InterPro"/>
</dbReference>
<evidence type="ECO:0000256" key="2">
    <source>
        <dbReference type="ARBA" id="ARBA00022679"/>
    </source>
</evidence>
<sequence length="269" mass="30564">MNEFDSCSSLRNCPTGVVEVWYVDTNRLDLANIIDTYWQIITPEERAAVERFRLQHLRVEALVARALQRWVLSQYAPVRPAQWRFAKGPFGRPYVKVPAVPCPSFNLSHSRGMVVCAVSSSKSVGVDVEDVTSDLDIMDLAKRYFAPPEANDVIRQPPEFMSDRFFRYWTLKEAYVKATGFGLSLLLDSFAIELNDSVPPRISFYGRRCRGTWRFAELSFPGRYHVSIAADSDSEHFQVIAREVVPFSKALSTTIECCSNNLWFAVSNG</sequence>
<evidence type="ECO:0000256" key="1">
    <source>
        <dbReference type="ARBA" id="ARBA00010990"/>
    </source>
</evidence>
<evidence type="ECO:0000313" key="6">
    <source>
        <dbReference type="Proteomes" id="UP000318878"/>
    </source>
</evidence>
<dbReference type="PANTHER" id="PTHR12215">
    <property type="entry name" value="PHOSPHOPANTETHEINE TRANSFERASE"/>
    <property type="match status" value="1"/>
</dbReference>
<dbReference type="InterPro" id="IPR037143">
    <property type="entry name" value="4-PPantetheinyl_Trfase_dom_sf"/>
</dbReference>
<evidence type="ECO:0000259" key="3">
    <source>
        <dbReference type="Pfam" id="PF01648"/>
    </source>
</evidence>
<reference evidence="5 6" key="1">
    <citation type="submission" date="2019-02" db="EMBL/GenBank/DDBJ databases">
        <title>Deep-cultivation of Planctomycetes and their phenomic and genomic characterization uncovers novel biology.</title>
        <authorList>
            <person name="Wiegand S."/>
            <person name="Jogler M."/>
            <person name="Boedeker C."/>
            <person name="Pinto D."/>
            <person name="Vollmers J."/>
            <person name="Rivas-Marin E."/>
            <person name="Kohn T."/>
            <person name="Peeters S.H."/>
            <person name="Heuer A."/>
            <person name="Rast P."/>
            <person name="Oberbeckmann S."/>
            <person name="Bunk B."/>
            <person name="Jeske O."/>
            <person name="Meyerdierks A."/>
            <person name="Storesund J.E."/>
            <person name="Kallscheuer N."/>
            <person name="Luecker S."/>
            <person name="Lage O.M."/>
            <person name="Pohl T."/>
            <person name="Merkel B.J."/>
            <person name="Hornburger P."/>
            <person name="Mueller R.-W."/>
            <person name="Bruemmer F."/>
            <person name="Labrenz M."/>
            <person name="Spormann A.M."/>
            <person name="Op Den Camp H."/>
            <person name="Overmann J."/>
            <person name="Amann R."/>
            <person name="Jetten M.S.M."/>
            <person name="Mascher T."/>
            <person name="Medema M.H."/>
            <person name="Devos D.P."/>
            <person name="Kaster A.-K."/>
            <person name="Ovreas L."/>
            <person name="Rohde M."/>
            <person name="Galperin M.Y."/>
            <person name="Jogler C."/>
        </authorList>
    </citation>
    <scope>NUCLEOTIDE SEQUENCE [LARGE SCALE GENOMIC DNA]</scope>
    <source>
        <strain evidence="5 6">Enr8</strain>
    </source>
</reference>
<dbReference type="InterPro" id="IPR008278">
    <property type="entry name" value="4-PPantetheinyl_Trfase_dom"/>
</dbReference>
<feature type="domain" description="4'-phosphopantetheinyl transferase N-terminal" evidence="4">
    <location>
        <begin position="37"/>
        <end position="118"/>
    </location>
</feature>
<dbReference type="Pfam" id="PF22624">
    <property type="entry name" value="AASDHPPT_N"/>
    <property type="match status" value="1"/>
</dbReference>
<dbReference type="SUPFAM" id="SSF56214">
    <property type="entry name" value="4'-phosphopantetheinyl transferase"/>
    <property type="match status" value="2"/>
</dbReference>
<dbReference type="EC" id="2.7.8.-" evidence="5"/>
<keyword evidence="2 5" id="KW-0808">Transferase</keyword>
<comment type="caution">
    <text evidence="5">The sequence shown here is derived from an EMBL/GenBank/DDBJ whole genome shotgun (WGS) entry which is preliminary data.</text>
</comment>